<feature type="transmembrane region" description="Helical" evidence="1">
    <location>
        <begin position="12"/>
        <end position="31"/>
    </location>
</feature>
<dbReference type="Pfam" id="PF06262">
    <property type="entry name" value="Zincin_1"/>
    <property type="match status" value="1"/>
</dbReference>
<keyword evidence="1" id="KW-1133">Transmembrane helix</keyword>
<organism evidence="2">
    <name type="scientific">uncultured Solirubrobacteraceae bacterium</name>
    <dbReference type="NCBI Taxonomy" id="1162706"/>
    <lineage>
        <taxon>Bacteria</taxon>
        <taxon>Bacillati</taxon>
        <taxon>Actinomycetota</taxon>
        <taxon>Thermoleophilia</taxon>
        <taxon>Solirubrobacterales</taxon>
        <taxon>Solirubrobacteraceae</taxon>
        <taxon>environmental samples</taxon>
    </lineage>
</organism>
<feature type="transmembrane region" description="Helical" evidence="1">
    <location>
        <begin position="37"/>
        <end position="60"/>
    </location>
</feature>
<dbReference type="InterPro" id="IPR010428">
    <property type="entry name" value="Zincin_1"/>
</dbReference>
<dbReference type="CDD" id="cd12952">
    <property type="entry name" value="MMP_ACEL2062"/>
    <property type="match status" value="1"/>
</dbReference>
<gene>
    <name evidence="2" type="ORF">AVDCRST_MAG65-1893</name>
</gene>
<keyword evidence="1" id="KW-0472">Membrane</keyword>
<proteinExistence type="predicted"/>
<protein>
    <recommendedName>
        <fullName evidence="3">Metallopeptidase family protein</fullName>
    </recommendedName>
</protein>
<evidence type="ECO:0008006" key="3">
    <source>
        <dbReference type="Google" id="ProtNLM"/>
    </source>
</evidence>
<dbReference type="AlphaFoldDB" id="A0A6J4SAI6"/>
<dbReference type="Gene3D" id="3.30.2010.20">
    <property type="match status" value="1"/>
</dbReference>
<evidence type="ECO:0000313" key="2">
    <source>
        <dbReference type="EMBL" id="CAA9488692.1"/>
    </source>
</evidence>
<sequence>MAPSAPTRRIILAALTAACAAVVIVTLFRGLSPQLPLRLVQVAACSVVAVAVLGTVLGALTRQMADYREPADDDDFERLVRRSERLAADGGDVEPDDFSNGEVSLPARDPFDPQVFEQLVREALDELPDILLRALRHVAVVISDDGRRHHAYGLYQGDTVARDAGPDRIVIFRDTLLRDFGHDPDELRDQVTRTVRHELAHHLGADELGVRDLGL</sequence>
<dbReference type="InterPro" id="IPR038555">
    <property type="entry name" value="Zincin_1_sf"/>
</dbReference>
<dbReference type="SUPFAM" id="SSF55486">
    <property type="entry name" value="Metalloproteases ('zincins'), catalytic domain"/>
    <property type="match status" value="1"/>
</dbReference>
<dbReference type="EMBL" id="CADCVL010000345">
    <property type="protein sequence ID" value="CAA9488692.1"/>
    <property type="molecule type" value="Genomic_DNA"/>
</dbReference>
<name>A0A6J4SAI6_9ACTN</name>
<evidence type="ECO:0000256" key="1">
    <source>
        <dbReference type="SAM" id="Phobius"/>
    </source>
</evidence>
<accession>A0A6J4SAI6</accession>
<keyword evidence="1" id="KW-0812">Transmembrane</keyword>
<reference evidence="2" key="1">
    <citation type="submission" date="2020-02" db="EMBL/GenBank/DDBJ databases">
        <authorList>
            <person name="Meier V. D."/>
        </authorList>
    </citation>
    <scope>NUCLEOTIDE SEQUENCE</scope>
    <source>
        <strain evidence="2">AVDCRST_MAG65</strain>
    </source>
</reference>